<dbReference type="InterPro" id="IPR021109">
    <property type="entry name" value="Peptidase_aspartic_dom_sf"/>
</dbReference>
<dbReference type="OrthoDB" id="3250101at2759"/>
<dbReference type="InterPro" id="IPR005162">
    <property type="entry name" value="Retrotrans_gag_dom"/>
</dbReference>
<sequence length="349" mass="39972">ALHQENEALYITVDQLATQNPNDFKQTMPKISLPDKFDRSCVNFQKSSPLLENFDDFVEVFEATFGDSDKTRTAANKIRKLTQGLKSAASYASEFRQISGDLDWGETVLIDQFRTGLRGDVKNLLLKMPDPTFLNDAITKAGNSRQHRIDAIAVTQENTALAQEHSIFTIKKPTPLSVEVIDGREVESRAVTHETEPPQLWLQDHKEKLSFNLIPSPHYHVILSLSWLIKHNSKIDWKEHFLIFSDPSCSDHSKEHLTIKVFPENNKNQEWLYMVQVFLAAVLQTSTIQASVPKKYQEFSNVFSKKEADKLPENRLYDCAIDLIPNAQPSWRPIYGLSEQKLKTLKQYI</sequence>
<comment type="caution">
    <text evidence="2">The sequence shown here is derived from an EMBL/GenBank/DDBJ whole genome shotgun (WGS) entry which is preliminary data.</text>
</comment>
<name>A0A9N9NR84_9GLOM</name>
<organism evidence="2 3">
    <name type="scientific">Cetraspora pellucida</name>
    <dbReference type="NCBI Taxonomy" id="1433469"/>
    <lineage>
        <taxon>Eukaryota</taxon>
        <taxon>Fungi</taxon>
        <taxon>Fungi incertae sedis</taxon>
        <taxon>Mucoromycota</taxon>
        <taxon>Glomeromycotina</taxon>
        <taxon>Glomeromycetes</taxon>
        <taxon>Diversisporales</taxon>
        <taxon>Gigasporaceae</taxon>
        <taxon>Cetraspora</taxon>
    </lineage>
</organism>
<proteinExistence type="predicted"/>
<feature type="non-terminal residue" evidence="2">
    <location>
        <position position="349"/>
    </location>
</feature>
<evidence type="ECO:0000259" key="1">
    <source>
        <dbReference type="Pfam" id="PF03732"/>
    </source>
</evidence>
<protein>
    <submittedName>
        <fullName evidence="2">12900_t:CDS:1</fullName>
    </submittedName>
</protein>
<dbReference type="PANTHER" id="PTHR15503">
    <property type="entry name" value="LDOC1 RELATED"/>
    <property type="match status" value="1"/>
</dbReference>
<evidence type="ECO:0000313" key="3">
    <source>
        <dbReference type="Proteomes" id="UP000789759"/>
    </source>
</evidence>
<gene>
    <name evidence="2" type="ORF">CPELLU_LOCUS14883</name>
</gene>
<keyword evidence="3" id="KW-1185">Reference proteome</keyword>
<dbReference type="AlphaFoldDB" id="A0A9N9NR84"/>
<dbReference type="Proteomes" id="UP000789759">
    <property type="component" value="Unassembled WGS sequence"/>
</dbReference>
<reference evidence="2" key="1">
    <citation type="submission" date="2021-06" db="EMBL/GenBank/DDBJ databases">
        <authorList>
            <person name="Kallberg Y."/>
            <person name="Tangrot J."/>
            <person name="Rosling A."/>
        </authorList>
    </citation>
    <scope>NUCLEOTIDE SEQUENCE</scope>
    <source>
        <strain evidence="2">FL966</strain>
    </source>
</reference>
<dbReference type="CDD" id="cd00303">
    <property type="entry name" value="retropepsin_like"/>
    <property type="match status" value="1"/>
</dbReference>
<dbReference type="Gene3D" id="2.40.70.10">
    <property type="entry name" value="Acid Proteases"/>
    <property type="match status" value="1"/>
</dbReference>
<evidence type="ECO:0000313" key="2">
    <source>
        <dbReference type="EMBL" id="CAG8753872.1"/>
    </source>
</evidence>
<dbReference type="EMBL" id="CAJVQA010018421">
    <property type="protein sequence ID" value="CAG8753872.1"/>
    <property type="molecule type" value="Genomic_DNA"/>
</dbReference>
<feature type="domain" description="Retrotransposon gag" evidence="1">
    <location>
        <begin position="51"/>
        <end position="118"/>
    </location>
</feature>
<dbReference type="PANTHER" id="PTHR15503:SF22">
    <property type="entry name" value="TRANSPOSON TY3-I GAG POLYPROTEIN"/>
    <property type="match status" value="1"/>
</dbReference>
<accession>A0A9N9NR84</accession>
<dbReference type="InterPro" id="IPR032567">
    <property type="entry name" value="RTL1-rel"/>
</dbReference>
<dbReference type="Pfam" id="PF03732">
    <property type="entry name" value="Retrotrans_gag"/>
    <property type="match status" value="1"/>
</dbReference>